<sequence length="806" mass="88548">MQTQVHVKRVGRVRRAVDRIGSCRRLLRSLSHIGLLCSAASQATNVYTCVACRPGFYRPDGETGCVPCTQLATDVFQDSWAGAMCFKCPTGAFCDASRPAEAPIALPGYFRVENQTYTAKFGKWSVESACSFNQGLADAHATEMSSWAEAKKNHRWLFQRCLPASSCLGNNQCFQLNRGVGCEMCVEGYTKYESYFLYTSCRKCPPFWWLILECCVPGVFQFFAVLVLVRAGHSTAVNRLSLAAPLLVALLQGLQMHANLSKIMNNVGAAREDLGRLIYAVTWTEVLIAPCLAPWMLCHLPVHGEADVGLYVFLVVASSFVPSAAYFLLQLFNTCRGRASRHTLVRTLIASNYVALPTALRATLEVTRCSRDANLRRTLDIDRSILCSDDPFEGTNLLQSLVIIICMVVLLLETLLHWRTLKEAWPELAGQGQYALHAQIDQNAKWFDMYSCDAANPRFEHRGYKDLVRGISCPEVQEEGDVDAPSAGTPVKGQGSTGACWIIFASRLTGWVVSPALQDLPVGVYSFIFWLSTGDLTVNFACQAGTFDTGLKVVVTIAARRLCAVWGWDVQVRWKKSQILSQVQACEAAMAKVDAVLLLKEAAGLEMSLGTEVLTAISGILGILSLLLFLTTWMLKAARIRQVPESARVRGSKLLIGVASGLRFLFAQSGEFKINDVRRQISDSATMVSTARKARFMIKSAVARGEAFERLWSGRHQREGVGSADEKVLYKKLVAAMQQVTEAELSAAVEDMCDGDMMQGTIEGFGRISVGAEGASGLPLSRATRSLHKEQDMCTVTFCCTPKSSY</sequence>
<protein>
    <recommendedName>
        <fullName evidence="4">Tyrosine-protein kinase ephrin type A/B receptor-like domain-containing protein</fullName>
    </recommendedName>
</protein>
<feature type="transmembrane region" description="Helical" evidence="1">
    <location>
        <begin position="397"/>
        <end position="416"/>
    </location>
</feature>
<reference evidence="2" key="1">
    <citation type="submission" date="2021-02" db="EMBL/GenBank/DDBJ databases">
        <authorList>
            <person name="Dougan E. K."/>
            <person name="Rhodes N."/>
            <person name="Thang M."/>
            <person name="Chan C."/>
        </authorList>
    </citation>
    <scope>NUCLEOTIDE SEQUENCE</scope>
</reference>
<dbReference type="Proteomes" id="UP000601435">
    <property type="component" value="Unassembled WGS sequence"/>
</dbReference>
<evidence type="ECO:0000313" key="3">
    <source>
        <dbReference type="Proteomes" id="UP000601435"/>
    </source>
</evidence>
<feature type="transmembrane region" description="Helical" evidence="1">
    <location>
        <begin position="613"/>
        <end position="635"/>
    </location>
</feature>
<dbReference type="AlphaFoldDB" id="A0A812J9L0"/>
<gene>
    <name evidence="2" type="ORF">SNEC2469_LOCUS1471</name>
</gene>
<proteinExistence type="predicted"/>
<keyword evidence="1" id="KW-0812">Transmembrane</keyword>
<keyword evidence="3" id="KW-1185">Reference proteome</keyword>
<dbReference type="EMBL" id="CAJNJA010005798">
    <property type="protein sequence ID" value="CAE7198813.1"/>
    <property type="molecule type" value="Genomic_DNA"/>
</dbReference>
<feature type="transmembrane region" description="Helical" evidence="1">
    <location>
        <begin position="240"/>
        <end position="258"/>
    </location>
</feature>
<feature type="transmembrane region" description="Helical" evidence="1">
    <location>
        <begin position="310"/>
        <end position="329"/>
    </location>
</feature>
<organism evidence="2 3">
    <name type="scientific">Symbiodinium necroappetens</name>
    <dbReference type="NCBI Taxonomy" id="1628268"/>
    <lineage>
        <taxon>Eukaryota</taxon>
        <taxon>Sar</taxon>
        <taxon>Alveolata</taxon>
        <taxon>Dinophyceae</taxon>
        <taxon>Suessiales</taxon>
        <taxon>Symbiodiniaceae</taxon>
        <taxon>Symbiodinium</taxon>
    </lineage>
</organism>
<comment type="caution">
    <text evidence="2">The sequence shown here is derived from an EMBL/GenBank/DDBJ whole genome shotgun (WGS) entry which is preliminary data.</text>
</comment>
<name>A0A812J9L0_9DINO</name>
<keyword evidence="1" id="KW-0472">Membrane</keyword>
<keyword evidence="1" id="KW-1133">Transmembrane helix</keyword>
<feature type="transmembrane region" description="Helical" evidence="1">
    <location>
        <begin position="207"/>
        <end position="228"/>
    </location>
</feature>
<evidence type="ECO:0000256" key="1">
    <source>
        <dbReference type="SAM" id="Phobius"/>
    </source>
</evidence>
<evidence type="ECO:0000313" key="2">
    <source>
        <dbReference type="EMBL" id="CAE7198813.1"/>
    </source>
</evidence>
<feature type="transmembrane region" description="Helical" evidence="1">
    <location>
        <begin position="278"/>
        <end position="298"/>
    </location>
</feature>
<dbReference type="OrthoDB" id="424065at2759"/>
<accession>A0A812J9L0</accession>
<evidence type="ECO:0008006" key="4">
    <source>
        <dbReference type="Google" id="ProtNLM"/>
    </source>
</evidence>